<comment type="caution">
    <text evidence="2">The sequence shown here is derived from an EMBL/GenBank/DDBJ whole genome shotgun (WGS) entry which is preliminary data.</text>
</comment>
<dbReference type="InterPro" id="IPR043129">
    <property type="entry name" value="ATPase_NBD"/>
</dbReference>
<dbReference type="HAMAP" id="MF_01270">
    <property type="entry name" value="AnhMurNAc_kinase"/>
    <property type="match status" value="1"/>
</dbReference>
<dbReference type="Gene3D" id="3.30.420.40">
    <property type="match status" value="2"/>
</dbReference>
<dbReference type="GO" id="GO:0005524">
    <property type="term" value="F:ATP binding"/>
    <property type="evidence" value="ECO:0007669"/>
    <property type="project" value="UniProtKB-UniRule"/>
</dbReference>
<dbReference type="CDD" id="cd24050">
    <property type="entry name" value="ASKHA_NBD_ANMK"/>
    <property type="match status" value="1"/>
</dbReference>
<evidence type="ECO:0000313" key="3">
    <source>
        <dbReference type="Proteomes" id="UP000295565"/>
    </source>
</evidence>
<dbReference type="RefSeq" id="WP_131913529.1">
    <property type="nucleotide sequence ID" value="NZ_OU594967.1"/>
</dbReference>
<evidence type="ECO:0000256" key="1">
    <source>
        <dbReference type="HAMAP-Rule" id="MF_01270"/>
    </source>
</evidence>
<dbReference type="GO" id="GO:0016773">
    <property type="term" value="F:phosphotransferase activity, alcohol group as acceptor"/>
    <property type="evidence" value="ECO:0007669"/>
    <property type="project" value="UniProtKB-UniRule"/>
</dbReference>
<feature type="binding site" evidence="1">
    <location>
        <begin position="13"/>
        <end position="20"/>
    </location>
    <ligand>
        <name>ATP</name>
        <dbReference type="ChEBI" id="CHEBI:30616"/>
    </ligand>
</feature>
<dbReference type="GO" id="GO:0016301">
    <property type="term" value="F:kinase activity"/>
    <property type="evidence" value="ECO:0007669"/>
    <property type="project" value="UniProtKB-KW"/>
</dbReference>
<organism evidence="2 3">
    <name type="scientific">Celerinatantimonas diazotrophica</name>
    <dbReference type="NCBI Taxonomy" id="412034"/>
    <lineage>
        <taxon>Bacteria</taxon>
        <taxon>Pseudomonadati</taxon>
        <taxon>Pseudomonadota</taxon>
        <taxon>Gammaproteobacteria</taxon>
        <taxon>Celerinatantimonadaceae</taxon>
        <taxon>Celerinatantimonas</taxon>
    </lineage>
</organism>
<accession>A0A4R1J983</accession>
<name>A0A4R1J983_9GAMM</name>
<comment type="similarity">
    <text evidence="1">Belongs to the anhydro-N-acetylmuramic acid kinase family.</text>
</comment>
<dbReference type="UniPathway" id="UPA00544"/>
<dbReference type="SUPFAM" id="SSF53067">
    <property type="entry name" value="Actin-like ATPase domain"/>
    <property type="match status" value="1"/>
</dbReference>
<keyword evidence="1" id="KW-0547">Nucleotide-binding</keyword>
<dbReference type="PANTHER" id="PTHR30605">
    <property type="entry name" value="ANHYDRO-N-ACETYLMURAMIC ACID KINASE"/>
    <property type="match status" value="1"/>
</dbReference>
<dbReference type="GO" id="GO:0006040">
    <property type="term" value="P:amino sugar metabolic process"/>
    <property type="evidence" value="ECO:0007669"/>
    <property type="project" value="InterPro"/>
</dbReference>
<dbReference type="AlphaFoldDB" id="A0A4R1J983"/>
<dbReference type="EMBL" id="SMGD01000015">
    <property type="protein sequence ID" value="TCK47060.1"/>
    <property type="molecule type" value="Genomic_DNA"/>
</dbReference>
<comment type="function">
    <text evidence="1">Catalyzes the specific phosphorylation of 1,6-anhydro-N-acetylmuramic acid (anhMurNAc) with the simultaneous cleavage of the 1,6-anhydro ring, generating MurNAc-6-P. Is required for the utilization of anhMurNAc either imported from the medium or derived from its own cell wall murein, and thus plays a role in cell wall recycling.</text>
</comment>
<dbReference type="UniPathway" id="UPA00343"/>
<reference evidence="2 3" key="1">
    <citation type="submission" date="2019-03" db="EMBL/GenBank/DDBJ databases">
        <title>Genomic Encyclopedia of Type Strains, Phase IV (KMG-IV): sequencing the most valuable type-strain genomes for metagenomic binning, comparative biology and taxonomic classification.</title>
        <authorList>
            <person name="Goeker M."/>
        </authorList>
    </citation>
    <scope>NUCLEOTIDE SEQUENCE [LARGE SCALE GENOMIC DNA]</scope>
    <source>
        <strain evidence="2 3">DSM 18577</strain>
    </source>
</reference>
<keyword evidence="1" id="KW-0119">Carbohydrate metabolism</keyword>
<evidence type="ECO:0000313" key="2">
    <source>
        <dbReference type="EMBL" id="TCK47060.1"/>
    </source>
</evidence>
<comment type="catalytic activity">
    <reaction evidence="1">
        <text>1,6-anhydro-N-acetyl-beta-muramate + ATP + H2O = N-acetyl-D-muramate 6-phosphate + ADP + H(+)</text>
        <dbReference type="Rhea" id="RHEA:24952"/>
        <dbReference type="ChEBI" id="CHEBI:15377"/>
        <dbReference type="ChEBI" id="CHEBI:15378"/>
        <dbReference type="ChEBI" id="CHEBI:30616"/>
        <dbReference type="ChEBI" id="CHEBI:58690"/>
        <dbReference type="ChEBI" id="CHEBI:58722"/>
        <dbReference type="ChEBI" id="CHEBI:456216"/>
        <dbReference type="EC" id="2.7.1.170"/>
    </reaction>
</comment>
<dbReference type="EC" id="2.7.1.170" evidence="1"/>
<gene>
    <name evidence="1" type="primary">anmK</name>
    <name evidence="2" type="ORF">EV690_2753</name>
</gene>
<dbReference type="NCBIfam" id="NF007139">
    <property type="entry name" value="PRK09585.1-3"/>
    <property type="match status" value="1"/>
</dbReference>
<dbReference type="OrthoDB" id="9763949at2"/>
<keyword evidence="1 2" id="KW-0418">Kinase</keyword>
<comment type="pathway">
    <text evidence="1">Amino-sugar metabolism; 1,6-anhydro-N-acetylmuramate degradation.</text>
</comment>
<protein>
    <recommendedName>
        <fullName evidence="1">Anhydro-N-acetylmuramic acid kinase</fullName>
        <ecNumber evidence="1">2.7.1.170</ecNumber>
    </recommendedName>
    <alternativeName>
        <fullName evidence="1">AnhMurNAc kinase</fullName>
    </alternativeName>
</protein>
<dbReference type="GO" id="GO:0097175">
    <property type="term" value="P:1,6-anhydro-N-acetyl-beta-muramic acid catabolic process"/>
    <property type="evidence" value="ECO:0007669"/>
    <property type="project" value="UniProtKB-UniRule"/>
</dbReference>
<comment type="pathway">
    <text evidence="1">Cell wall biogenesis; peptidoglycan recycling.</text>
</comment>
<keyword evidence="3" id="KW-1185">Reference proteome</keyword>
<sequence>MQQAELYIGVMSGTSLDGIDVVAVDFSKQQPTLIASFNDQFPSELHELLHHIALNKALPISQIGYATTWLSQCYSDAINHMCDCAGFDKKDVQAIGCHGQTVQHHPQPPYPYSIQLNNPSLIAAQTQITTIADFRSKDLAYGGQGAPLVPAFHHALFGKSDETVVVLNIGGIANISILQADTPVSGYDTGPGNILLDSWINHCRQLPMDEDGRWALTGTIIPELLTALRHDDYFTQPAPKSTGREHFNLDWLQSHLNHQEKPEDVQATLLELTAITITEPLQNYPSGELLVCGGGAHNSALMKRLQNQLPNWQVLTTDEKGIHSDYMEAIAFAWLARQCLKGIAIDMPNISGASRASILGGIFQADPIIR</sequence>
<dbReference type="InterPro" id="IPR005338">
    <property type="entry name" value="Anhydro_N_Ac-Mur_kinase"/>
</dbReference>
<dbReference type="PANTHER" id="PTHR30605:SF0">
    <property type="entry name" value="ANHYDRO-N-ACETYLMURAMIC ACID KINASE"/>
    <property type="match status" value="1"/>
</dbReference>
<keyword evidence="1" id="KW-0067">ATP-binding</keyword>
<dbReference type="Proteomes" id="UP000295565">
    <property type="component" value="Unassembled WGS sequence"/>
</dbReference>
<keyword evidence="1" id="KW-0808">Transferase</keyword>
<dbReference type="Pfam" id="PF03702">
    <property type="entry name" value="AnmK"/>
    <property type="match status" value="1"/>
</dbReference>
<proteinExistence type="inferred from homology"/>
<dbReference type="GO" id="GO:0009254">
    <property type="term" value="P:peptidoglycan turnover"/>
    <property type="evidence" value="ECO:0007669"/>
    <property type="project" value="UniProtKB-UniRule"/>
</dbReference>